<evidence type="ECO:0000259" key="5">
    <source>
        <dbReference type="PROSITE" id="PS50923"/>
    </source>
</evidence>
<dbReference type="PANTHER" id="PTHR24252:SF7">
    <property type="entry name" value="HYALIN"/>
    <property type="match status" value="1"/>
</dbReference>
<dbReference type="SUPFAM" id="SSF57535">
    <property type="entry name" value="Complement control module/SCR domain"/>
    <property type="match status" value="2"/>
</dbReference>
<dbReference type="InterPro" id="IPR000436">
    <property type="entry name" value="Sushi_SCR_CCP_dom"/>
</dbReference>
<evidence type="ECO:0000313" key="6">
    <source>
        <dbReference type="EMBL" id="CAD7604598.1"/>
    </source>
</evidence>
<dbReference type="AlphaFoldDB" id="A0A7R9PQF4"/>
<dbReference type="Pfam" id="PF00057">
    <property type="entry name" value="Ldl_recept_a"/>
    <property type="match status" value="4"/>
</dbReference>
<keyword evidence="3" id="KW-0768">Sushi</keyword>
<dbReference type="PROSITE" id="PS50923">
    <property type="entry name" value="SUSHI"/>
    <property type="match status" value="2"/>
</dbReference>
<dbReference type="SUPFAM" id="SSF57424">
    <property type="entry name" value="LDL receptor-like module"/>
    <property type="match status" value="4"/>
</dbReference>
<protein>
    <submittedName>
        <fullName evidence="6">Uncharacterized protein</fullName>
    </submittedName>
</protein>
<name>A0A7R9PQF4_TIMGE</name>
<dbReference type="GO" id="GO:0006508">
    <property type="term" value="P:proteolysis"/>
    <property type="evidence" value="ECO:0007669"/>
    <property type="project" value="InterPro"/>
</dbReference>
<dbReference type="Pfam" id="PF00089">
    <property type="entry name" value="Trypsin"/>
    <property type="match status" value="2"/>
</dbReference>
<dbReference type="InterPro" id="IPR036055">
    <property type="entry name" value="LDL_receptor-like_sf"/>
</dbReference>
<dbReference type="Pfam" id="PF00084">
    <property type="entry name" value="Sushi"/>
    <property type="match status" value="2"/>
</dbReference>
<dbReference type="PROSITE" id="PS50240">
    <property type="entry name" value="TRYPSIN_DOM"/>
    <property type="match status" value="1"/>
</dbReference>
<dbReference type="PRINTS" id="PR00261">
    <property type="entry name" value="LDLRECEPTOR"/>
</dbReference>
<dbReference type="InterPro" id="IPR043504">
    <property type="entry name" value="Peptidase_S1_PA_chymotrypsin"/>
</dbReference>
<dbReference type="Gene3D" id="2.40.10.10">
    <property type="entry name" value="Trypsin-like serine proteases"/>
    <property type="match status" value="2"/>
</dbReference>
<dbReference type="CDD" id="cd00033">
    <property type="entry name" value="CCP"/>
    <property type="match status" value="2"/>
</dbReference>
<dbReference type="SUPFAM" id="SSF50494">
    <property type="entry name" value="Trypsin-like serine proteases"/>
    <property type="match status" value="1"/>
</dbReference>
<feature type="disulfide bond" evidence="2">
    <location>
        <begin position="149"/>
        <end position="161"/>
    </location>
</feature>
<dbReference type="Gene3D" id="2.10.70.10">
    <property type="entry name" value="Complement Module, domain 1"/>
    <property type="match status" value="2"/>
</dbReference>
<dbReference type="InterPro" id="IPR001254">
    <property type="entry name" value="Trypsin_dom"/>
</dbReference>
<dbReference type="SMART" id="SM00192">
    <property type="entry name" value="LDLa"/>
    <property type="match status" value="4"/>
</dbReference>
<dbReference type="CDD" id="cd00112">
    <property type="entry name" value="LDLa"/>
    <property type="match status" value="4"/>
</dbReference>
<dbReference type="GO" id="GO:0004252">
    <property type="term" value="F:serine-type endopeptidase activity"/>
    <property type="evidence" value="ECO:0007669"/>
    <property type="project" value="InterPro"/>
</dbReference>
<reference evidence="6" key="1">
    <citation type="submission" date="2020-11" db="EMBL/GenBank/DDBJ databases">
        <authorList>
            <person name="Tran Van P."/>
        </authorList>
    </citation>
    <scope>NUCLEOTIDE SEQUENCE</scope>
</reference>
<feature type="disulfide bond" evidence="2">
    <location>
        <begin position="64"/>
        <end position="82"/>
    </location>
</feature>
<accession>A0A7R9PQF4</accession>
<feature type="domain" description="Peptidase S1" evidence="4">
    <location>
        <begin position="429"/>
        <end position="775"/>
    </location>
</feature>
<evidence type="ECO:0000256" key="1">
    <source>
        <dbReference type="ARBA" id="ARBA00023157"/>
    </source>
</evidence>
<feature type="disulfide bond" evidence="2">
    <location>
        <begin position="115"/>
        <end position="133"/>
    </location>
</feature>
<dbReference type="InterPro" id="IPR035976">
    <property type="entry name" value="Sushi/SCR/CCP_sf"/>
</dbReference>
<feature type="disulfide bond" evidence="2">
    <location>
        <begin position="108"/>
        <end position="120"/>
    </location>
</feature>
<dbReference type="Gene3D" id="4.10.400.10">
    <property type="entry name" value="Low-density Lipoprotein Receptor"/>
    <property type="match status" value="4"/>
</dbReference>
<organism evidence="6">
    <name type="scientific">Timema genevievae</name>
    <name type="common">Walking stick</name>
    <dbReference type="NCBI Taxonomy" id="629358"/>
    <lineage>
        <taxon>Eukaryota</taxon>
        <taxon>Metazoa</taxon>
        <taxon>Ecdysozoa</taxon>
        <taxon>Arthropoda</taxon>
        <taxon>Hexapoda</taxon>
        <taxon>Insecta</taxon>
        <taxon>Pterygota</taxon>
        <taxon>Neoptera</taxon>
        <taxon>Polyneoptera</taxon>
        <taxon>Phasmatodea</taxon>
        <taxon>Timematodea</taxon>
        <taxon>Timematoidea</taxon>
        <taxon>Timematidae</taxon>
        <taxon>Timema</taxon>
    </lineage>
</organism>
<feature type="disulfide bond" evidence="2">
    <location>
        <begin position="156"/>
        <end position="174"/>
    </location>
</feature>
<evidence type="ECO:0000259" key="4">
    <source>
        <dbReference type="PROSITE" id="PS50240"/>
    </source>
</evidence>
<proteinExistence type="predicted"/>
<dbReference type="PROSITE" id="PS50068">
    <property type="entry name" value="LDLRA_2"/>
    <property type="match status" value="4"/>
</dbReference>
<dbReference type="InterPro" id="IPR023415">
    <property type="entry name" value="LDLR_class-A_CS"/>
</dbReference>
<evidence type="ECO:0000256" key="3">
    <source>
        <dbReference type="PROSITE-ProRule" id="PRU00302"/>
    </source>
</evidence>
<dbReference type="SMART" id="SM00020">
    <property type="entry name" value="Tryp_SPc"/>
    <property type="match status" value="1"/>
</dbReference>
<evidence type="ECO:0000256" key="2">
    <source>
        <dbReference type="PROSITE-ProRule" id="PRU00124"/>
    </source>
</evidence>
<dbReference type="EMBL" id="OE844050">
    <property type="protein sequence ID" value="CAD7604598.1"/>
    <property type="molecule type" value="Genomic_DNA"/>
</dbReference>
<dbReference type="InterPro" id="IPR009003">
    <property type="entry name" value="Peptidase_S1_PA"/>
</dbReference>
<feature type="domain" description="Sushi" evidence="5">
    <location>
        <begin position="286"/>
        <end position="343"/>
    </location>
</feature>
<sequence>MTGRSELGSQSGVLKSNSFTCDSGQCINFNLVCDGKVDCKDSSDETRATCVALNIRCPPQAFQCNYGGCVDGDAKCDGQQDCADGSDEKVPGCNSVLNTTPVSQGSSCRSGEYRCSSGECIDQLFLCDGLTECKDKSDENIAQCSSISCPSFAFRCSYGACVDSDSRCNGLPQCADGSDEDPALCGSVAPVNPPPVAPTGVCYLPEQPSNGQFSVNDCSPDDNTELCRKVPGAVVSVTLLLTYSCNQGYILTGQQSVVCYKGRWAPALPTCKQATCPSLVSDSVNATCKLNGARANCEKPVPVGTVAQLECKISYQLVTEPGYDTIQCQSSGEWRPAPFSCTPVKFDDFFFVVGGASIAGGVKSAGPPLLGVGIFLCVYASMMTDWTGRPEGSLRKCTQICGEREKDKEREGENHSECGTRNPEGRPFLSNGYEAKVGEFPWFVGVYRNSTIDGSMKHICGASLISPRLVVSGKHFNQAHVSETKGLAAHCFWDDSTRKTLPKQRYKLAVGKFYRDWDSPEDEAQFREPAEIKIQDRYQGRHLNFANDIAVIVLNVSVELTWAVRPVCIDWKKEYERFHFATGSKGAAALLSQHDSNNLPILSWVTDNKVICTGLATGNGLSWLVEGGRGWGGFLLTREISKRFESTPVCHDSFLVACTLQVAGWGITEKGVPSPTLMTSMLPFIDFTKCWNTVPERFRTYITPDKFCAGYTNGTSVCPGDSGGGLSFEYKKKWYLRGVVSVGVGPDGDSKCYTEQYTAFTTVSNFLDFLKLYYP</sequence>
<dbReference type="PROSITE" id="PS01209">
    <property type="entry name" value="LDLRA_1"/>
    <property type="match status" value="4"/>
</dbReference>
<comment type="caution">
    <text evidence="3">Lacks conserved residue(s) required for the propagation of feature annotation.</text>
</comment>
<dbReference type="PANTHER" id="PTHR24252">
    <property type="entry name" value="ACROSIN-RELATED"/>
    <property type="match status" value="1"/>
</dbReference>
<keyword evidence="1 2" id="KW-1015">Disulfide bond</keyword>
<dbReference type="InterPro" id="IPR002172">
    <property type="entry name" value="LDrepeatLR_classA_rpt"/>
</dbReference>
<feature type="disulfide bond" evidence="2">
    <location>
        <begin position="57"/>
        <end position="69"/>
    </location>
</feature>
<gene>
    <name evidence="6" type="ORF">TGEB3V08_LOCUS9189</name>
</gene>
<dbReference type="SMART" id="SM00032">
    <property type="entry name" value="CCP"/>
    <property type="match status" value="2"/>
</dbReference>
<feature type="domain" description="Sushi" evidence="5">
    <location>
        <begin position="225"/>
        <end position="273"/>
    </location>
</feature>
<feature type="disulfide bond" evidence="2">
    <location>
        <begin position="21"/>
        <end position="39"/>
    </location>
</feature>